<keyword evidence="10" id="KW-0489">Methyltransferase</keyword>
<gene>
    <name evidence="10" type="ORF">CAAU_2529</name>
</gene>
<dbReference type="InterPro" id="IPR010627">
    <property type="entry name" value="Prepilin_pept_A24_N"/>
</dbReference>
<evidence type="ECO:0000256" key="6">
    <source>
        <dbReference type="ARBA" id="ARBA00023136"/>
    </source>
</evidence>
<feature type="domain" description="Prepilin peptidase A24 N-terminal" evidence="9">
    <location>
        <begin position="7"/>
        <end position="89"/>
    </location>
</feature>
<keyword evidence="5 7" id="KW-1133">Transmembrane helix</keyword>
<keyword evidence="6 7" id="KW-0472">Membrane</keyword>
<comment type="subcellular location">
    <subcellularLocation>
        <location evidence="1">Cell membrane</location>
        <topology evidence="1">Multi-pass membrane protein</topology>
    </subcellularLocation>
</comment>
<dbReference type="InterPro" id="IPR050882">
    <property type="entry name" value="Prepilin_peptidase/N-MTase"/>
</dbReference>
<comment type="caution">
    <text evidence="10">The sequence shown here is derived from an EMBL/GenBank/DDBJ whole genome shotgun (WGS) entry which is preliminary data.</text>
</comment>
<dbReference type="PANTHER" id="PTHR30487:SF0">
    <property type="entry name" value="PREPILIN LEADER PEPTIDASE_N-METHYLTRANSFERASE-RELATED"/>
    <property type="match status" value="1"/>
</dbReference>
<feature type="domain" description="Prepilin type IV endopeptidase peptidase" evidence="8">
    <location>
        <begin position="101"/>
        <end position="204"/>
    </location>
</feature>
<dbReference type="Proteomes" id="UP000007652">
    <property type="component" value="Unassembled WGS sequence"/>
</dbReference>
<dbReference type="Pfam" id="PF01478">
    <property type="entry name" value="Peptidase_A24"/>
    <property type="match status" value="1"/>
</dbReference>
<dbReference type="EC" id="3.4.23.43" evidence="10"/>
<dbReference type="Pfam" id="PF06750">
    <property type="entry name" value="A24_N_bact"/>
    <property type="match status" value="1"/>
</dbReference>
<feature type="transmembrane region" description="Helical" evidence="7">
    <location>
        <begin position="221"/>
        <end position="240"/>
    </location>
</feature>
<dbReference type="EC" id="2.1.1.-" evidence="10"/>
<dbReference type="EMBL" id="CAKP01000138">
    <property type="protein sequence ID" value="CCJ34612.1"/>
    <property type="molecule type" value="Genomic_DNA"/>
</dbReference>
<keyword evidence="4 7" id="KW-0812">Transmembrane</keyword>
<comment type="similarity">
    <text evidence="2">Belongs to the peptidase A24 family.</text>
</comment>
<dbReference type="GO" id="GO:0032259">
    <property type="term" value="P:methylation"/>
    <property type="evidence" value="ECO:0007669"/>
    <property type="project" value="UniProtKB-KW"/>
</dbReference>
<dbReference type="GO" id="GO:0004190">
    <property type="term" value="F:aspartic-type endopeptidase activity"/>
    <property type="evidence" value="ECO:0007669"/>
    <property type="project" value="UniProtKB-EC"/>
</dbReference>
<feature type="transmembrane region" description="Helical" evidence="7">
    <location>
        <begin position="71"/>
        <end position="90"/>
    </location>
</feature>
<dbReference type="GO" id="GO:0008168">
    <property type="term" value="F:methyltransferase activity"/>
    <property type="evidence" value="ECO:0007669"/>
    <property type="project" value="UniProtKB-KW"/>
</dbReference>
<dbReference type="AlphaFoldDB" id="I7KA67"/>
<dbReference type="GO" id="GO:0006465">
    <property type="term" value="P:signal peptide processing"/>
    <property type="evidence" value="ECO:0007669"/>
    <property type="project" value="TreeGrafter"/>
</dbReference>
<protein>
    <submittedName>
        <fullName evidence="10">Leader peptidase (Prepilin peptidase) / N-methyltransferase</fullName>
        <ecNumber evidence="10">2.1.1.-</ecNumber>
        <ecNumber evidence="10">3.4.23.43</ecNumber>
    </submittedName>
</protein>
<accession>I7KA67</accession>
<dbReference type="Gene3D" id="1.20.120.1220">
    <property type="match status" value="1"/>
</dbReference>
<keyword evidence="10" id="KW-0808">Transferase</keyword>
<dbReference type="eggNOG" id="COG1989">
    <property type="taxonomic scope" value="Bacteria"/>
</dbReference>
<evidence type="ECO:0000256" key="5">
    <source>
        <dbReference type="ARBA" id="ARBA00022989"/>
    </source>
</evidence>
<dbReference type="PANTHER" id="PTHR30487">
    <property type="entry name" value="TYPE 4 PREPILIN-LIKE PROTEINS LEADER PEPTIDE-PROCESSING ENZYME"/>
    <property type="match status" value="1"/>
</dbReference>
<keyword evidence="10" id="KW-0378">Hydrolase</keyword>
<dbReference type="STRING" id="857293.CAAU_2529"/>
<reference evidence="10 11" key="1">
    <citation type="journal article" date="2011" name="J. Bacteriol.">
        <title>Draft genome sequence of Caloramator australicus strain RC3T, a thermoanaerobe from the Great Artesian Basin of Australia.</title>
        <authorList>
            <person name="Ogg C.D."/>
            <person name="Patel B.K.C."/>
        </authorList>
    </citation>
    <scope>NUCLEOTIDE SEQUENCE [LARGE SCALE GENOMIC DNA]</scope>
    <source>
        <strain evidence="10 11">RC3</strain>
    </source>
</reference>
<evidence type="ECO:0000313" key="11">
    <source>
        <dbReference type="Proteomes" id="UP000007652"/>
    </source>
</evidence>
<evidence type="ECO:0000256" key="7">
    <source>
        <dbReference type="SAM" id="Phobius"/>
    </source>
</evidence>
<evidence type="ECO:0000259" key="8">
    <source>
        <dbReference type="Pfam" id="PF01478"/>
    </source>
</evidence>
<proteinExistence type="inferred from homology"/>
<keyword evidence="3" id="KW-1003">Cell membrane</keyword>
<name>I7KA67_9CLOT</name>
<dbReference type="InterPro" id="IPR000045">
    <property type="entry name" value="Prepilin_IV_endopep_pep"/>
</dbReference>
<evidence type="ECO:0000256" key="1">
    <source>
        <dbReference type="ARBA" id="ARBA00004651"/>
    </source>
</evidence>
<evidence type="ECO:0000259" key="9">
    <source>
        <dbReference type="Pfam" id="PF06750"/>
    </source>
</evidence>
<keyword evidence="11" id="KW-1185">Reference proteome</keyword>
<feature type="transmembrane region" description="Helical" evidence="7">
    <location>
        <begin position="123"/>
        <end position="141"/>
    </location>
</feature>
<organism evidence="10 11">
    <name type="scientific">Caloramator australicus RC3</name>
    <dbReference type="NCBI Taxonomy" id="857293"/>
    <lineage>
        <taxon>Bacteria</taxon>
        <taxon>Bacillati</taxon>
        <taxon>Bacillota</taxon>
        <taxon>Clostridia</taxon>
        <taxon>Eubacteriales</taxon>
        <taxon>Clostridiaceae</taxon>
        <taxon>Caloramator</taxon>
    </lineage>
</organism>
<feature type="transmembrane region" description="Helical" evidence="7">
    <location>
        <begin position="147"/>
        <end position="165"/>
    </location>
</feature>
<evidence type="ECO:0000256" key="4">
    <source>
        <dbReference type="ARBA" id="ARBA00022692"/>
    </source>
</evidence>
<feature type="transmembrane region" description="Helical" evidence="7">
    <location>
        <begin position="6"/>
        <end position="23"/>
    </location>
</feature>
<evidence type="ECO:0000313" key="10">
    <source>
        <dbReference type="EMBL" id="CCJ34612.1"/>
    </source>
</evidence>
<evidence type="ECO:0000256" key="3">
    <source>
        <dbReference type="ARBA" id="ARBA00022475"/>
    </source>
</evidence>
<sequence>MAILIFIIGLIIGSFLNVCIYRIPREESIVFPPSHCPNCKLNLKLKDLIPLISYAVLRGRCRYCKARISPVYPFIEFLNAILYFLIYIKYGLNLEFIKFAFLASLVIVIGVIDYFTTDIYTNTIIVGLIVGIAFAIISFFVEGSIMIYIIGSLIGGGVISLIILLTNGMGWGDAELLFIIGLFLGVRLTLVTLFLSFIIGGIVGGILIILKIKSRKDYIPFGPFISIGAVISILFGEFIINKLLF</sequence>
<evidence type="ECO:0000256" key="2">
    <source>
        <dbReference type="ARBA" id="ARBA00005801"/>
    </source>
</evidence>
<dbReference type="GO" id="GO:0005886">
    <property type="term" value="C:plasma membrane"/>
    <property type="evidence" value="ECO:0007669"/>
    <property type="project" value="UniProtKB-SubCell"/>
</dbReference>
<feature type="transmembrane region" description="Helical" evidence="7">
    <location>
        <begin position="177"/>
        <end position="209"/>
    </location>
</feature>
<feature type="transmembrane region" description="Helical" evidence="7">
    <location>
        <begin position="96"/>
        <end position="116"/>
    </location>
</feature>